<feature type="chain" id="PRO_5039087180" description="Lipoprotein" evidence="1">
    <location>
        <begin position="23"/>
        <end position="180"/>
    </location>
</feature>
<evidence type="ECO:0008006" key="6">
    <source>
        <dbReference type="Google" id="ProtNLM"/>
    </source>
</evidence>
<feature type="signal peptide" evidence="1">
    <location>
        <begin position="1"/>
        <end position="22"/>
    </location>
</feature>
<gene>
    <name evidence="2" type="ORF">Alo02nite_09560</name>
    <name evidence="3" type="ORF">BJ964_007685</name>
</gene>
<accession>A0A7W7HN79</accession>
<evidence type="ECO:0000313" key="4">
    <source>
        <dbReference type="Proteomes" id="UP000590511"/>
    </source>
</evidence>
<keyword evidence="1" id="KW-0732">Signal</keyword>
<comment type="caution">
    <text evidence="3">The sequence shown here is derived from an EMBL/GenBank/DDBJ whole genome shotgun (WGS) entry which is preliminary data.</text>
</comment>
<dbReference type="PROSITE" id="PS51257">
    <property type="entry name" value="PROKAR_LIPOPROTEIN"/>
    <property type="match status" value="1"/>
</dbReference>
<reference evidence="3 4" key="1">
    <citation type="submission" date="2020-08" db="EMBL/GenBank/DDBJ databases">
        <title>Sequencing the genomes of 1000 actinobacteria strains.</title>
        <authorList>
            <person name="Klenk H.-P."/>
        </authorList>
    </citation>
    <scope>NUCLEOTIDE SEQUENCE [LARGE SCALE GENOMIC DNA]</scope>
    <source>
        <strain evidence="3 4">DSM 43150</strain>
    </source>
</reference>
<protein>
    <recommendedName>
        <fullName evidence="6">Lipoprotein</fullName>
    </recommendedName>
</protein>
<name>A0A7W7HN79_9ACTN</name>
<organism evidence="3 4">
    <name type="scientific">Actinoplanes lobatus</name>
    <dbReference type="NCBI Taxonomy" id="113568"/>
    <lineage>
        <taxon>Bacteria</taxon>
        <taxon>Bacillati</taxon>
        <taxon>Actinomycetota</taxon>
        <taxon>Actinomycetes</taxon>
        <taxon>Micromonosporales</taxon>
        <taxon>Micromonosporaceae</taxon>
        <taxon>Actinoplanes</taxon>
    </lineage>
</organism>
<reference evidence="2 5" key="2">
    <citation type="submission" date="2021-01" db="EMBL/GenBank/DDBJ databases">
        <title>Whole genome shotgun sequence of Actinoplanes lobatus NBRC 12513.</title>
        <authorList>
            <person name="Komaki H."/>
            <person name="Tamura T."/>
        </authorList>
    </citation>
    <scope>NUCLEOTIDE SEQUENCE [LARGE SCALE GENOMIC DNA]</scope>
    <source>
        <strain evidence="2 5">NBRC 12513</strain>
    </source>
</reference>
<proteinExistence type="predicted"/>
<evidence type="ECO:0000313" key="3">
    <source>
        <dbReference type="EMBL" id="MBB4753524.1"/>
    </source>
</evidence>
<sequence length="180" mass="18995">MTTSRRRQWVMLATVLALGTTACDDNSPPNAIVGSPVAAAATERAVRALEADPGFAGEVVQADGRWHPLCAARPMGISPDSADAEDVTTVYAWVYCKWVPEGAGTTSPPDPGGLPALASPVVVHLGDNLLYELPQDGEEYEQSIAEIFPANLRKAAVDGSPEGSTAIRELDARVARELSR</sequence>
<dbReference type="AlphaFoldDB" id="A0A7W7HN79"/>
<evidence type="ECO:0000313" key="2">
    <source>
        <dbReference type="EMBL" id="GIE38058.1"/>
    </source>
</evidence>
<dbReference type="Proteomes" id="UP000631312">
    <property type="component" value="Unassembled WGS sequence"/>
</dbReference>
<dbReference type="Proteomes" id="UP000590511">
    <property type="component" value="Unassembled WGS sequence"/>
</dbReference>
<keyword evidence="5" id="KW-1185">Reference proteome</keyword>
<evidence type="ECO:0000313" key="5">
    <source>
        <dbReference type="Proteomes" id="UP000631312"/>
    </source>
</evidence>
<dbReference type="EMBL" id="BOMP01000016">
    <property type="protein sequence ID" value="GIE38058.1"/>
    <property type="molecule type" value="Genomic_DNA"/>
</dbReference>
<dbReference type="RefSeq" id="WP_188125212.1">
    <property type="nucleotide sequence ID" value="NZ_BOMP01000016.1"/>
</dbReference>
<dbReference type="EMBL" id="JACHNC010000001">
    <property type="protein sequence ID" value="MBB4753524.1"/>
    <property type="molecule type" value="Genomic_DNA"/>
</dbReference>
<evidence type="ECO:0000256" key="1">
    <source>
        <dbReference type="SAM" id="SignalP"/>
    </source>
</evidence>